<dbReference type="PANTHER" id="PTHR36369">
    <property type="entry name" value="TRANSMEMBRANE PROTEIN"/>
    <property type="match status" value="1"/>
</dbReference>
<name>A0AAN7R110_TRANT</name>
<comment type="caution">
    <text evidence="2">The sequence shown here is derived from an EMBL/GenBank/DDBJ whole genome shotgun (WGS) entry which is preliminary data.</text>
</comment>
<accession>A0AAN7R110</accession>
<dbReference type="AlphaFoldDB" id="A0AAN7R110"/>
<proteinExistence type="predicted"/>
<protein>
    <submittedName>
        <fullName evidence="2">Uncharacterized protein</fullName>
    </submittedName>
</protein>
<dbReference type="Proteomes" id="UP001346149">
    <property type="component" value="Unassembled WGS sequence"/>
</dbReference>
<dbReference type="PANTHER" id="PTHR36369:SF1">
    <property type="entry name" value="TRANSMEMBRANE PROTEIN"/>
    <property type="match status" value="1"/>
</dbReference>
<sequence>MHENINEYTIDIPVQDRTSGRIGLSGHWRSWSLKSLQRTGCRGLDPVGKKEREGVVNNLWACVAVLTAAPSFWRIEATTVTATSVSRSSSPPSPQQLPSPREDPIPIGIPRTLSSPVAHHKPSPSRKADVSEQPFVTTKRRFAAYYDVDDRREEDCDETEEPPVVATAAGTVSEVIRAGNYNIGTALDWWEMALKVRNGDSAPYRYQDRAVLDGSVVRLWKDTRPVGPLGL</sequence>
<feature type="region of interest" description="Disordered" evidence="1">
    <location>
        <begin position="81"/>
        <end position="133"/>
    </location>
</feature>
<evidence type="ECO:0000313" key="3">
    <source>
        <dbReference type="Proteomes" id="UP001346149"/>
    </source>
</evidence>
<reference evidence="2 3" key="1">
    <citation type="journal article" date="2023" name="Hortic Res">
        <title>Pangenome of water caltrop reveals structural variations and asymmetric subgenome divergence after allopolyploidization.</title>
        <authorList>
            <person name="Zhang X."/>
            <person name="Chen Y."/>
            <person name="Wang L."/>
            <person name="Yuan Y."/>
            <person name="Fang M."/>
            <person name="Shi L."/>
            <person name="Lu R."/>
            <person name="Comes H.P."/>
            <person name="Ma Y."/>
            <person name="Chen Y."/>
            <person name="Huang G."/>
            <person name="Zhou Y."/>
            <person name="Zheng Z."/>
            <person name="Qiu Y."/>
        </authorList>
    </citation>
    <scope>NUCLEOTIDE SEQUENCE [LARGE SCALE GENOMIC DNA]</scope>
    <source>
        <strain evidence="2">F231</strain>
    </source>
</reference>
<dbReference type="EMBL" id="JAXQNO010000015">
    <property type="protein sequence ID" value="KAK4783361.1"/>
    <property type="molecule type" value="Genomic_DNA"/>
</dbReference>
<evidence type="ECO:0000256" key="1">
    <source>
        <dbReference type="SAM" id="MobiDB-lite"/>
    </source>
</evidence>
<evidence type="ECO:0000313" key="2">
    <source>
        <dbReference type="EMBL" id="KAK4783361.1"/>
    </source>
</evidence>
<organism evidence="2 3">
    <name type="scientific">Trapa natans</name>
    <name type="common">Water chestnut</name>
    <dbReference type="NCBI Taxonomy" id="22666"/>
    <lineage>
        <taxon>Eukaryota</taxon>
        <taxon>Viridiplantae</taxon>
        <taxon>Streptophyta</taxon>
        <taxon>Embryophyta</taxon>
        <taxon>Tracheophyta</taxon>
        <taxon>Spermatophyta</taxon>
        <taxon>Magnoliopsida</taxon>
        <taxon>eudicotyledons</taxon>
        <taxon>Gunneridae</taxon>
        <taxon>Pentapetalae</taxon>
        <taxon>rosids</taxon>
        <taxon>malvids</taxon>
        <taxon>Myrtales</taxon>
        <taxon>Lythraceae</taxon>
        <taxon>Trapa</taxon>
    </lineage>
</organism>
<keyword evidence="3" id="KW-1185">Reference proteome</keyword>
<gene>
    <name evidence="2" type="ORF">SAY86_007735</name>
</gene>
<feature type="compositionally biased region" description="Low complexity" evidence="1">
    <location>
        <begin position="81"/>
        <end position="90"/>
    </location>
</feature>